<accession>A0A413R3S8</accession>
<evidence type="ECO:0000313" key="2">
    <source>
        <dbReference type="EMBL" id="RHA16123.1"/>
    </source>
</evidence>
<feature type="domain" description="Glycosyltransferase 2-like" evidence="1">
    <location>
        <begin position="10"/>
        <end position="166"/>
    </location>
</feature>
<keyword evidence="2" id="KW-0808">Transferase</keyword>
<dbReference type="GO" id="GO:0016740">
    <property type="term" value="F:transferase activity"/>
    <property type="evidence" value="ECO:0007669"/>
    <property type="project" value="UniProtKB-KW"/>
</dbReference>
<dbReference type="InterPro" id="IPR001173">
    <property type="entry name" value="Glyco_trans_2-like"/>
</dbReference>
<gene>
    <name evidence="2" type="ORF">DW948_02025</name>
</gene>
<organism evidence="2 3">
    <name type="scientific">Agathobacter rectalis</name>
    <dbReference type="NCBI Taxonomy" id="39491"/>
    <lineage>
        <taxon>Bacteria</taxon>
        <taxon>Bacillati</taxon>
        <taxon>Bacillota</taxon>
        <taxon>Clostridia</taxon>
        <taxon>Lachnospirales</taxon>
        <taxon>Lachnospiraceae</taxon>
        <taxon>Agathobacter</taxon>
    </lineage>
</organism>
<comment type="caution">
    <text evidence="2">The sequence shown here is derived from an EMBL/GenBank/DDBJ whole genome shotgun (WGS) entry which is preliminary data.</text>
</comment>
<dbReference type="PANTHER" id="PTHR48090">
    <property type="entry name" value="UNDECAPRENYL-PHOSPHATE 4-DEOXY-4-FORMAMIDO-L-ARABINOSE TRANSFERASE-RELATED"/>
    <property type="match status" value="1"/>
</dbReference>
<dbReference type="PANTHER" id="PTHR48090:SF7">
    <property type="entry name" value="RFBJ PROTEIN"/>
    <property type="match status" value="1"/>
</dbReference>
<reference evidence="2 3" key="1">
    <citation type="submission" date="2018-08" db="EMBL/GenBank/DDBJ databases">
        <title>A genome reference for cultivated species of the human gut microbiota.</title>
        <authorList>
            <person name="Zou Y."/>
            <person name="Xue W."/>
            <person name="Luo G."/>
        </authorList>
    </citation>
    <scope>NUCLEOTIDE SEQUENCE [LARGE SCALE GENOMIC DNA]</scope>
    <source>
        <strain evidence="2 3">AM44-1AT</strain>
    </source>
</reference>
<dbReference type="AlphaFoldDB" id="A0A413R3S8"/>
<dbReference type="Pfam" id="PF00535">
    <property type="entry name" value="Glycos_transf_2"/>
    <property type="match status" value="1"/>
</dbReference>
<protein>
    <submittedName>
        <fullName evidence="2">Glycosyltransferase family 2 protein</fullName>
    </submittedName>
</protein>
<name>A0A413R3S8_9FIRM</name>
<evidence type="ECO:0000259" key="1">
    <source>
        <dbReference type="Pfam" id="PF00535"/>
    </source>
</evidence>
<dbReference type="Gene3D" id="3.90.550.10">
    <property type="entry name" value="Spore Coat Polysaccharide Biosynthesis Protein SpsA, Chain A"/>
    <property type="match status" value="1"/>
</dbReference>
<proteinExistence type="predicted"/>
<dbReference type="EMBL" id="QSFB01000002">
    <property type="protein sequence ID" value="RHA16123.1"/>
    <property type="molecule type" value="Genomic_DNA"/>
</dbReference>
<dbReference type="InterPro" id="IPR050256">
    <property type="entry name" value="Glycosyltransferase_2"/>
</dbReference>
<sequence length="233" mass="26625">MQQKKSDVLIIIPAYNEEGSIENVVNEIKESYKEFDYVIINDGSKDRTKEICEHNNYNMIDLPINLGLAGGFRAGMKYAYKENYKYAVQFDADGQHRPEYISKMKKVSEKGVNIVIASRFVTEKKPFSLRMIGSRMISFAIKLTTGTKVYDPTSGMRMYDSKMIKECATNINYGPEPDTVSFLIKNGATVEEIQSTMEERTTGESYLSAFKSISYMIRMLLSILVIQNFRKRG</sequence>
<dbReference type="SUPFAM" id="SSF53448">
    <property type="entry name" value="Nucleotide-diphospho-sugar transferases"/>
    <property type="match status" value="1"/>
</dbReference>
<dbReference type="Proteomes" id="UP000286341">
    <property type="component" value="Unassembled WGS sequence"/>
</dbReference>
<dbReference type="CDD" id="cd04179">
    <property type="entry name" value="DPM_DPG-synthase_like"/>
    <property type="match status" value="1"/>
</dbReference>
<dbReference type="InterPro" id="IPR029044">
    <property type="entry name" value="Nucleotide-diphossugar_trans"/>
</dbReference>
<evidence type="ECO:0000313" key="3">
    <source>
        <dbReference type="Proteomes" id="UP000286341"/>
    </source>
</evidence>
<dbReference type="RefSeq" id="WP_118342131.1">
    <property type="nucleotide sequence ID" value="NZ_QSEY01000002.1"/>
</dbReference>